<feature type="compositionally biased region" description="Basic and acidic residues" evidence="2">
    <location>
        <begin position="436"/>
        <end position="461"/>
    </location>
</feature>
<dbReference type="Gene3D" id="1.20.58.120">
    <property type="entry name" value="BAG domain"/>
    <property type="match status" value="1"/>
</dbReference>
<evidence type="ECO:0000313" key="4">
    <source>
        <dbReference type="EMBL" id="KAK7441841.1"/>
    </source>
</evidence>
<protein>
    <recommendedName>
        <fullName evidence="3">BAG domain-containing protein</fullName>
    </recommendedName>
</protein>
<dbReference type="InterPro" id="IPR003103">
    <property type="entry name" value="BAG_domain"/>
</dbReference>
<dbReference type="EMBL" id="JBANRG010000061">
    <property type="protein sequence ID" value="KAK7441841.1"/>
    <property type="molecule type" value="Genomic_DNA"/>
</dbReference>
<gene>
    <name evidence="4" type="ORF">VKT23_016502</name>
</gene>
<dbReference type="Pfam" id="PF02179">
    <property type="entry name" value="BAG"/>
    <property type="match status" value="1"/>
</dbReference>
<dbReference type="SUPFAM" id="SSF63491">
    <property type="entry name" value="BAG domain"/>
    <property type="match status" value="1"/>
</dbReference>
<evidence type="ECO:0000313" key="5">
    <source>
        <dbReference type="Proteomes" id="UP001498398"/>
    </source>
</evidence>
<feature type="region of interest" description="Disordered" evidence="2">
    <location>
        <begin position="422"/>
        <end position="476"/>
    </location>
</feature>
<organism evidence="4 5">
    <name type="scientific">Marasmiellus scandens</name>
    <dbReference type="NCBI Taxonomy" id="2682957"/>
    <lineage>
        <taxon>Eukaryota</taxon>
        <taxon>Fungi</taxon>
        <taxon>Dikarya</taxon>
        <taxon>Basidiomycota</taxon>
        <taxon>Agaricomycotina</taxon>
        <taxon>Agaricomycetes</taxon>
        <taxon>Agaricomycetidae</taxon>
        <taxon>Agaricales</taxon>
        <taxon>Marasmiineae</taxon>
        <taxon>Omphalotaceae</taxon>
        <taxon>Marasmiellus</taxon>
    </lineage>
</organism>
<evidence type="ECO:0000256" key="2">
    <source>
        <dbReference type="SAM" id="MobiDB-lite"/>
    </source>
</evidence>
<feature type="compositionally biased region" description="Basic and acidic residues" evidence="2">
    <location>
        <begin position="148"/>
        <end position="162"/>
    </location>
</feature>
<proteinExistence type="predicted"/>
<sequence length="476" mass="54118">MFGYRNPYSAYPSSYYPSDAYSYGYPPYPGYGYGPSPYQQAQAEQERRARLLALERERELERQREAELQRRASRARRASQYLPETFMSRGGRYVPERASKYLPDEYALDDRYDDDVDMDSYDYGLGRAGYHPQASQRGRRTSNIATRPQHDSKADTHRRPSEVHSQPSHSVPIRTRSRSRPAQNTADHSDPIHTPTPSRSHQSETTRLSSKNPVPESPSPDKSPKVPRYTYDAPPERLNEAATVIQNAFRIHRAFKTIQSLQEKFEQLKKSFVPPPKLDYQIGDDHERVVAVPSALDSISPSEIYASLQAQGVDLDAIRRVSEPRLGYTHNNAPLHAYTEALNRLLTSLDGVESFGEKKVREKRKAVVRNVEQEAGRIERLWKTLWREWTGLLLSSHSETVSQSPGQSVSQLDEQVIPKVSLADANDQSMEPMAGAEKEKDLEDATSKEDKISNTSDKDEVGCEPIEDDKMDYVVI</sequence>
<evidence type="ECO:0000259" key="3">
    <source>
        <dbReference type="Pfam" id="PF02179"/>
    </source>
</evidence>
<comment type="caution">
    <text evidence="4">The sequence shown here is derived from an EMBL/GenBank/DDBJ whole genome shotgun (WGS) entry which is preliminary data.</text>
</comment>
<dbReference type="InterPro" id="IPR036533">
    <property type="entry name" value="BAG_dom_sf"/>
</dbReference>
<evidence type="ECO:0000256" key="1">
    <source>
        <dbReference type="SAM" id="Coils"/>
    </source>
</evidence>
<feature type="coiled-coil region" evidence="1">
    <location>
        <begin position="51"/>
        <end position="78"/>
    </location>
</feature>
<accession>A0ABR1IV05</accession>
<reference evidence="4 5" key="1">
    <citation type="submission" date="2024-01" db="EMBL/GenBank/DDBJ databases">
        <title>A draft genome for the cacao thread blight pathogen Marasmiellus scandens.</title>
        <authorList>
            <person name="Baruah I.K."/>
            <person name="Leung J."/>
            <person name="Bukari Y."/>
            <person name="Amoako-Attah I."/>
            <person name="Meinhardt L.W."/>
            <person name="Bailey B.A."/>
            <person name="Cohen S.P."/>
        </authorList>
    </citation>
    <scope>NUCLEOTIDE SEQUENCE [LARGE SCALE GENOMIC DNA]</scope>
    <source>
        <strain evidence="4 5">GH-19</strain>
    </source>
</reference>
<dbReference type="Proteomes" id="UP001498398">
    <property type="component" value="Unassembled WGS sequence"/>
</dbReference>
<feature type="compositionally biased region" description="Polar residues" evidence="2">
    <location>
        <begin position="195"/>
        <end position="212"/>
    </location>
</feature>
<dbReference type="PROSITE" id="PS50096">
    <property type="entry name" value="IQ"/>
    <property type="match status" value="1"/>
</dbReference>
<name>A0ABR1IV05_9AGAR</name>
<feature type="compositionally biased region" description="Polar residues" evidence="2">
    <location>
        <begin position="133"/>
        <end position="146"/>
    </location>
</feature>
<feature type="region of interest" description="Disordered" evidence="2">
    <location>
        <begin position="123"/>
        <end position="232"/>
    </location>
</feature>
<feature type="domain" description="BAG" evidence="3">
    <location>
        <begin position="336"/>
        <end position="374"/>
    </location>
</feature>
<keyword evidence="1" id="KW-0175">Coiled coil</keyword>
<keyword evidence="5" id="KW-1185">Reference proteome</keyword>